<comment type="caution">
    <text evidence="1">The sequence shown here is derived from an EMBL/GenBank/DDBJ whole genome shotgun (WGS) entry which is preliminary data.</text>
</comment>
<accession>A0A835JVV7</accession>
<dbReference type="EMBL" id="JADGMS010000007">
    <property type="protein sequence ID" value="KAF9678662.1"/>
    <property type="molecule type" value="Genomic_DNA"/>
</dbReference>
<dbReference type="OrthoDB" id="1749033at2759"/>
<name>A0A835JVV7_9ROSI</name>
<dbReference type="Proteomes" id="UP000657918">
    <property type="component" value="Unassembled WGS sequence"/>
</dbReference>
<dbReference type="AlphaFoldDB" id="A0A835JVV7"/>
<dbReference type="InterPro" id="IPR004158">
    <property type="entry name" value="DUF247_pln"/>
</dbReference>
<gene>
    <name evidence="1" type="ORF">SADUNF_Sadunf07G0058200</name>
</gene>
<sequence>MDRSHEVSLDINEIATSLRDQLKTKKVFSSTCCIYKVPETLWESNEKAYAPRIVSIGPIHHGKENLKAMEDHKITYLRQFLEQSELPFFILEELLKRYSAADANPRNHIVNEITSQFLLEDWVKEDRWKTVNSSEVLYFVDFLRKRQQPTERSCEERKTAILSAPTTTTELHQS</sequence>
<dbReference type="Pfam" id="PF03140">
    <property type="entry name" value="DUF247"/>
    <property type="match status" value="1"/>
</dbReference>
<protein>
    <submittedName>
        <fullName evidence="1">Uncharacterized protein</fullName>
    </submittedName>
</protein>
<dbReference type="PANTHER" id="PTHR31170:SF25">
    <property type="entry name" value="BNAA09G04570D PROTEIN"/>
    <property type="match status" value="1"/>
</dbReference>
<evidence type="ECO:0000313" key="1">
    <source>
        <dbReference type="EMBL" id="KAF9678662.1"/>
    </source>
</evidence>
<organism evidence="1 2">
    <name type="scientific">Salix dunnii</name>
    <dbReference type="NCBI Taxonomy" id="1413687"/>
    <lineage>
        <taxon>Eukaryota</taxon>
        <taxon>Viridiplantae</taxon>
        <taxon>Streptophyta</taxon>
        <taxon>Embryophyta</taxon>
        <taxon>Tracheophyta</taxon>
        <taxon>Spermatophyta</taxon>
        <taxon>Magnoliopsida</taxon>
        <taxon>eudicotyledons</taxon>
        <taxon>Gunneridae</taxon>
        <taxon>Pentapetalae</taxon>
        <taxon>rosids</taxon>
        <taxon>fabids</taxon>
        <taxon>Malpighiales</taxon>
        <taxon>Salicaceae</taxon>
        <taxon>Saliceae</taxon>
        <taxon>Salix</taxon>
    </lineage>
</organism>
<dbReference type="PANTHER" id="PTHR31170">
    <property type="entry name" value="BNAC04G53230D PROTEIN"/>
    <property type="match status" value="1"/>
</dbReference>
<reference evidence="1 2" key="1">
    <citation type="submission" date="2020-10" db="EMBL/GenBank/DDBJ databases">
        <title>Plant Genome Project.</title>
        <authorList>
            <person name="Zhang R.-G."/>
        </authorList>
    </citation>
    <scope>NUCLEOTIDE SEQUENCE [LARGE SCALE GENOMIC DNA]</scope>
    <source>
        <strain evidence="1">FAFU-HL-1</strain>
        <tissue evidence="1">Leaf</tissue>
    </source>
</reference>
<proteinExistence type="predicted"/>
<evidence type="ECO:0000313" key="2">
    <source>
        <dbReference type="Proteomes" id="UP000657918"/>
    </source>
</evidence>
<keyword evidence="2" id="KW-1185">Reference proteome</keyword>